<dbReference type="NCBIfam" id="NF003211">
    <property type="entry name" value="PRK04173.1"/>
    <property type="match status" value="1"/>
</dbReference>
<dbReference type="InterPro" id="IPR036621">
    <property type="entry name" value="Anticodon-bd_dom_sf"/>
</dbReference>
<dbReference type="Pfam" id="PF03129">
    <property type="entry name" value="HGTP_anticodon"/>
    <property type="match status" value="1"/>
</dbReference>
<dbReference type="PANTHER" id="PTHR10745">
    <property type="entry name" value="GLYCYL-TRNA SYNTHETASE/DNA POLYMERASE SUBUNIT GAMMA-2"/>
    <property type="match status" value="1"/>
</dbReference>
<keyword evidence="6 8" id="KW-0648">Protein biosynthesis</keyword>
<evidence type="ECO:0000256" key="8">
    <source>
        <dbReference type="HAMAP-Rule" id="MF_00253"/>
    </source>
</evidence>
<name>A0A2H3KHD9_9CHLR</name>
<comment type="similarity">
    <text evidence="1 8">Belongs to the class-II aminoacyl-tRNA synthetase family.</text>
</comment>
<proteinExistence type="inferred from homology"/>
<dbReference type="InterPro" id="IPR002314">
    <property type="entry name" value="aa-tRNA-synt_IIb"/>
</dbReference>
<dbReference type="Pfam" id="PF00587">
    <property type="entry name" value="tRNA-synt_2b"/>
    <property type="match status" value="1"/>
</dbReference>
<feature type="binding site" evidence="8">
    <location>
        <position position="99"/>
    </location>
    <ligand>
        <name>substrate</name>
    </ligand>
</feature>
<dbReference type="InterPro" id="IPR002315">
    <property type="entry name" value="tRNA-synt_gly"/>
</dbReference>
<feature type="binding site" evidence="8">
    <location>
        <begin position="328"/>
        <end position="331"/>
    </location>
    <ligand>
        <name>ATP</name>
        <dbReference type="ChEBI" id="CHEBI:30616"/>
    </ligand>
</feature>
<dbReference type="PRINTS" id="PR01043">
    <property type="entry name" value="TRNASYNTHGLY"/>
</dbReference>
<comment type="subunit">
    <text evidence="8">Homodimer.</text>
</comment>
<dbReference type="GO" id="GO:0005524">
    <property type="term" value="F:ATP binding"/>
    <property type="evidence" value="ECO:0007669"/>
    <property type="project" value="UniProtKB-UniRule"/>
</dbReference>
<dbReference type="Gene3D" id="3.30.930.10">
    <property type="entry name" value="Bira Bifunctional Protein, Domain 2"/>
    <property type="match status" value="1"/>
</dbReference>
<dbReference type="EC" id="6.1.1.14" evidence="8"/>
<feature type="binding site" evidence="8">
    <location>
        <begin position="199"/>
        <end position="203"/>
    </location>
    <ligand>
        <name>substrate</name>
    </ligand>
</feature>
<feature type="binding site" evidence="8">
    <location>
        <position position="152"/>
    </location>
    <ligand>
        <name>substrate</name>
    </ligand>
</feature>
<feature type="binding site" evidence="8">
    <location>
        <begin position="184"/>
        <end position="186"/>
    </location>
    <ligand>
        <name>ATP</name>
        <dbReference type="ChEBI" id="CHEBI:30616"/>
    </ligand>
</feature>
<feature type="binding site" evidence="8">
    <location>
        <begin position="324"/>
        <end position="328"/>
    </location>
    <ligand>
        <name>substrate</name>
    </ligand>
</feature>
<dbReference type="GO" id="GO:0004820">
    <property type="term" value="F:glycine-tRNA ligase activity"/>
    <property type="evidence" value="ECO:0007669"/>
    <property type="project" value="UniProtKB-UniRule"/>
</dbReference>
<dbReference type="AlphaFoldDB" id="A0A2H3KHD9"/>
<dbReference type="HAMAP" id="MF_00253_B">
    <property type="entry name" value="Gly_tRNA_synth_B"/>
    <property type="match status" value="1"/>
</dbReference>
<dbReference type="PROSITE" id="PS50862">
    <property type="entry name" value="AA_TRNA_LIGASE_II"/>
    <property type="match status" value="1"/>
</dbReference>
<dbReference type="OrthoDB" id="9760853at2"/>
<dbReference type="Gene3D" id="3.40.50.800">
    <property type="entry name" value="Anticodon-binding domain"/>
    <property type="match status" value="1"/>
</dbReference>
<sequence length="547" mass="61742">MPALSMDQIVSLCKRRGFIFPGSEIYGGLQGTYDFGPLGVELKNNLIADWWRTNVYARDDMEGLDAAILMNRLVWKYSGHEQTFNDPLVDCLVCKGRFRADKLADARCLLHPDQRPGTCEGRFTEPRDFNMMFKTAIGPVADDEAFAYLRPETAQGIFANFANVLTTTSRKLPFGIAQVGKAFRNEINPRNFLFRVREFDQMEIEFFVLPGTDEAWHEHWLQARLDWWASVGVPRERITIYDVPADELAHYSKRTYDLMYDYPSIGVQEIEGIANRTDYDLGSHSKDQAQLNLTARVNANHDSTARLTYYDAERKTHLVPYVIEPSAGVGRGLLAVLCEAYAEEMTKPPAPERLTAVGEALAAFLKSVGRNEKMSPQQRDELLEQGQSIAAALPERLPAVETLLAMPGADLIDLGKKLRGQAQPLLDEHYRTVLHLRPRLAPVKVAVFPLKRNHEKIVATARQIRRQLQLENNMRTVYDDTGAIGKLYRRQDEIGTPFCVTVDFDTIGEGKDGSLTGTVTVRDRDTMAQERVAIGELQGYLEAKLRN</sequence>
<evidence type="ECO:0000313" key="10">
    <source>
        <dbReference type="EMBL" id="PDV97205.1"/>
    </source>
</evidence>
<evidence type="ECO:0000256" key="5">
    <source>
        <dbReference type="ARBA" id="ARBA00022840"/>
    </source>
</evidence>
<feature type="domain" description="Aminoacyl-transfer RNA synthetases class-II family profile" evidence="9">
    <location>
        <begin position="7"/>
        <end position="348"/>
    </location>
</feature>
<keyword evidence="5 8" id="KW-0067">ATP-binding</keyword>
<accession>A0A2H3KHD9</accession>
<dbReference type="GO" id="GO:0005737">
    <property type="term" value="C:cytoplasm"/>
    <property type="evidence" value="ECO:0007669"/>
    <property type="project" value="UniProtKB-SubCell"/>
</dbReference>
<comment type="caution">
    <text evidence="10">The sequence shown here is derived from an EMBL/GenBank/DDBJ whole genome shotgun (WGS) entry which is preliminary data.</text>
</comment>
<dbReference type="InterPro" id="IPR004154">
    <property type="entry name" value="Anticodon-bd"/>
</dbReference>
<dbReference type="SUPFAM" id="SSF55681">
    <property type="entry name" value="Class II aaRS and biotin synthetases"/>
    <property type="match status" value="1"/>
</dbReference>
<reference evidence="10 11" key="1">
    <citation type="submission" date="2016-05" db="EMBL/GenBank/DDBJ databases">
        <authorList>
            <person name="Lavstsen T."/>
            <person name="Jespersen J.S."/>
        </authorList>
    </citation>
    <scope>NUCLEOTIDE SEQUENCE [LARGE SCALE GENOMIC DNA]</scope>
    <source>
        <strain evidence="10 11">B7-9</strain>
    </source>
</reference>
<dbReference type="EMBL" id="LYXE01000157">
    <property type="protein sequence ID" value="PDV97205.1"/>
    <property type="molecule type" value="Genomic_DNA"/>
</dbReference>
<keyword evidence="4 8" id="KW-0547">Nucleotide-binding</keyword>
<evidence type="ECO:0000256" key="1">
    <source>
        <dbReference type="ARBA" id="ARBA00008226"/>
    </source>
</evidence>
<protein>
    <recommendedName>
        <fullName evidence="8">Glycine--tRNA ligase</fullName>
        <ecNumber evidence="8">6.1.1.14</ecNumber>
    </recommendedName>
    <alternativeName>
        <fullName evidence="8">Glycyl-tRNA synthetase</fullName>
        <shortName evidence="8">GlyRS</shortName>
    </alternativeName>
</protein>
<gene>
    <name evidence="8" type="primary">glyQS</name>
    <name evidence="10" type="ORF">A9Q02_04670</name>
</gene>
<comment type="subcellular location">
    <subcellularLocation>
        <location evidence="8">Cytoplasm</location>
    </subcellularLocation>
</comment>
<dbReference type="GO" id="GO:0006426">
    <property type="term" value="P:glycyl-tRNA aminoacylation"/>
    <property type="evidence" value="ECO:0007669"/>
    <property type="project" value="UniProtKB-UniRule"/>
</dbReference>
<dbReference type="InterPro" id="IPR027031">
    <property type="entry name" value="Gly-tRNA_synthase/POLG2"/>
</dbReference>
<comment type="function">
    <text evidence="8">Catalyzes the attachment of glycine to tRNA(Gly).</text>
</comment>
<dbReference type="Proteomes" id="UP000220922">
    <property type="component" value="Unassembled WGS sequence"/>
</dbReference>
<keyword evidence="7 8" id="KW-0030">Aminoacyl-tRNA synthetase</keyword>
<dbReference type="PANTHER" id="PTHR10745:SF8">
    <property type="entry name" value="DNA POLYMERASE SUBUNIT GAMMA-2, MITOCHONDRIAL"/>
    <property type="match status" value="1"/>
</dbReference>
<dbReference type="NCBIfam" id="TIGR00389">
    <property type="entry name" value="glyS_dimeric"/>
    <property type="match status" value="1"/>
</dbReference>
<dbReference type="InterPro" id="IPR006195">
    <property type="entry name" value="aa-tRNA-synth_II"/>
</dbReference>
<organism evidence="10 11">
    <name type="scientific">Candidatus Chloroploca asiatica</name>
    <dbReference type="NCBI Taxonomy" id="1506545"/>
    <lineage>
        <taxon>Bacteria</taxon>
        <taxon>Bacillati</taxon>
        <taxon>Chloroflexota</taxon>
        <taxon>Chloroflexia</taxon>
        <taxon>Chloroflexales</taxon>
        <taxon>Chloroflexineae</taxon>
        <taxon>Oscillochloridaceae</taxon>
        <taxon>Candidatus Chloroploca</taxon>
    </lineage>
</organism>
<evidence type="ECO:0000313" key="11">
    <source>
        <dbReference type="Proteomes" id="UP000220922"/>
    </source>
</evidence>
<evidence type="ECO:0000256" key="4">
    <source>
        <dbReference type="ARBA" id="ARBA00022741"/>
    </source>
</evidence>
<keyword evidence="11" id="KW-1185">Reference proteome</keyword>
<evidence type="ECO:0000259" key="9">
    <source>
        <dbReference type="PROSITE" id="PS50862"/>
    </source>
</evidence>
<dbReference type="InterPro" id="IPR022961">
    <property type="entry name" value="Gly_tRNA_ligase_bac"/>
</dbReference>
<keyword evidence="3 8" id="KW-0436">Ligase</keyword>
<evidence type="ECO:0000256" key="6">
    <source>
        <dbReference type="ARBA" id="ARBA00022917"/>
    </source>
</evidence>
<feature type="binding site" evidence="8">
    <location>
        <begin position="194"/>
        <end position="199"/>
    </location>
    <ligand>
        <name>ATP</name>
        <dbReference type="ChEBI" id="CHEBI:30616"/>
    </ligand>
</feature>
<comment type="catalytic activity">
    <reaction evidence="8">
        <text>tRNA(Gly) + glycine + ATP = glycyl-tRNA(Gly) + AMP + diphosphate</text>
        <dbReference type="Rhea" id="RHEA:16013"/>
        <dbReference type="Rhea" id="RHEA-COMP:9664"/>
        <dbReference type="Rhea" id="RHEA-COMP:9683"/>
        <dbReference type="ChEBI" id="CHEBI:30616"/>
        <dbReference type="ChEBI" id="CHEBI:33019"/>
        <dbReference type="ChEBI" id="CHEBI:57305"/>
        <dbReference type="ChEBI" id="CHEBI:78442"/>
        <dbReference type="ChEBI" id="CHEBI:78522"/>
        <dbReference type="ChEBI" id="CHEBI:456215"/>
        <dbReference type="EC" id="6.1.1.14"/>
    </reaction>
</comment>
<dbReference type="RefSeq" id="WP_097654630.1">
    <property type="nucleotide sequence ID" value="NZ_LYXE01000157.1"/>
</dbReference>
<dbReference type="SUPFAM" id="SSF52954">
    <property type="entry name" value="Class II aaRS ABD-related"/>
    <property type="match status" value="1"/>
</dbReference>
<keyword evidence="2 8" id="KW-0963">Cytoplasm</keyword>
<evidence type="ECO:0000256" key="7">
    <source>
        <dbReference type="ARBA" id="ARBA00023146"/>
    </source>
</evidence>
<evidence type="ECO:0000256" key="2">
    <source>
        <dbReference type="ARBA" id="ARBA00022490"/>
    </source>
</evidence>
<dbReference type="InterPro" id="IPR045864">
    <property type="entry name" value="aa-tRNA-synth_II/BPL/LPL"/>
</dbReference>
<dbReference type="InterPro" id="IPR033731">
    <property type="entry name" value="GlyRS-like_core"/>
</dbReference>
<evidence type="ECO:0000256" key="3">
    <source>
        <dbReference type="ARBA" id="ARBA00022598"/>
    </source>
</evidence>
<feature type="binding site" evidence="8">
    <location>
        <begin position="269"/>
        <end position="270"/>
    </location>
    <ligand>
        <name>ATP</name>
        <dbReference type="ChEBI" id="CHEBI:30616"/>
    </ligand>
</feature>
<dbReference type="CDD" id="cd00774">
    <property type="entry name" value="GlyRS-like_core"/>
    <property type="match status" value="1"/>
</dbReference>